<sequence>MPGHPQHRCHYPFIECRLAQFFACKSAWIALTSTGASDFFSDGFMPR</sequence>
<reference evidence="1 2" key="1">
    <citation type="submission" date="2017-08" db="EMBL/GenBank/DDBJ databases">
        <title>Multipartite genome sequences of Sinorhizobium species nodulating soybeans.</title>
        <authorList>
            <person name="Tian C.F."/>
        </authorList>
    </citation>
    <scope>NUCLEOTIDE SEQUENCE [LARGE SCALE GENOMIC DNA]</scope>
    <source>
        <strain evidence="1 2">CCBAU 05684</strain>
    </source>
</reference>
<keyword evidence="2" id="KW-1185">Reference proteome</keyword>
<evidence type="ECO:0000313" key="1">
    <source>
        <dbReference type="EMBL" id="ASY64493.1"/>
    </source>
</evidence>
<organism evidence="1 2">
    <name type="scientific">Sinorhizobium sojae CCBAU 05684</name>
    <dbReference type="NCBI Taxonomy" id="716928"/>
    <lineage>
        <taxon>Bacteria</taxon>
        <taxon>Pseudomonadati</taxon>
        <taxon>Pseudomonadota</taxon>
        <taxon>Alphaproteobacteria</taxon>
        <taxon>Hyphomicrobiales</taxon>
        <taxon>Rhizobiaceae</taxon>
        <taxon>Sinorhizobium/Ensifer group</taxon>
        <taxon>Sinorhizobium</taxon>
    </lineage>
</organism>
<proteinExistence type="predicted"/>
<dbReference type="KEGG" id="esj:SJ05684_c30690"/>
<dbReference type="AlphaFoldDB" id="A0A249PEX0"/>
<gene>
    <name evidence="1" type="ORF">SJ05684_c30690</name>
</gene>
<accession>A0A249PEX0</accession>
<protein>
    <submittedName>
        <fullName evidence="1">Uncharacterized protein</fullName>
    </submittedName>
</protein>
<evidence type="ECO:0000313" key="2">
    <source>
        <dbReference type="Proteomes" id="UP000217211"/>
    </source>
</evidence>
<dbReference type="Proteomes" id="UP000217211">
    <property type="component" value="Chromosome"/>
</dbReference>
<name>A0A249PEX0_9HYPH</name>
<dbReference type="EMBL" id="CP023067">
    <property type="protein sequence ID" value="ASY64493.1"/>
    <property type="molecule type" value="Genomic_DNA"/>
</dbReference>